<feature type="signal peptide" evidence="1">
    <location>
        <begin position="1"/>
        <end position="18"/>
    </location>
</feature>
<organism evidence="2 3">
    <name type="scientific">Sulfitobacter noctilucicola</name>
    <dbReference type="NCBI Taxonomy" id="1342301"/>
    <lineage>
        <taxon>Bacteria</taxon>
        <taxon>Pseudomonadati</taxon>
        <taxon>Pseudomonadota</taxon>
        <taxon>Alphaproteobacteria</taxon>
        <taxon>Rhodobacterales</taxon>
        <taxon>Roseobacteraceae</taxon>
        <taxon>Sulfitobacter</taxon>
    </lineage>
</organism>
<protein>
    <recommendedName>
        <fullName evidence="4">Lipoprotein</fullName>
    </recommendedName>
</protein>
<keyword evidence="3" id="KW-1185">Reference proteome</keyword>
<accession>A0A7W6Q553</accession>
<comment type="caution">
    <text evidence="2">The sequence shown here is derived from an EMBL/GenBank/DDBJ whole genome shotgun (WGS) entry which is preliminary data.</text>
</comment>
<evidence type="ECO:0008006" key="4">
    <source>
        <dbReference type="Google" id="ProtNLM"/>
    </source>
</evidence>
<reference evidence="2 3" key="1">
    <citation type="submission" date="2020-08" db="EMBL/GenBank/DDBJ databases">
        <title>Genomic Encyclopedia of Type Strains, Phase IV (KMG-IV): sequencing the most valuable type-strain genomes for metagenomic binning, comparative biology and taxonomic classification.</title>
        <authorList>
            <person name="Goeker M."/>
        </authorList>
    </citation>
    <scope>NUCLEOTIDE SEQUENCE [LARGE SCALE GENOMIC DNA]</scope>
    <source>
        <strain evidence="2 3">DSM 101015</strain>
    </source>
</reference>
<evidence type="ECO:0000256" key="1">
    <source>
        <dbReference type="SAM" id="SignalP"/>
    </source>
</evidence>
<dbReference type="EMBL" id="JACIFU010000001">
    <property type="protein sequence ID" value="MBB4173380.1"/>
    <property type="molecule type" value="Genomic_DNA"/>
</dbReference>
<keyword evidence="1" id="KW-0732">Signal</keyword>
<dbReference type="Proteomes" id="UP000565745">
    <property type="component" value="Unassembled WGS sequence"/>
</dbReference>
<dbReference type="PROSITE" id="PS51257">
    <property type="entry name" value="PROKAR_LIPOPROTEIN"/>
    <property type="match status" value="1"/>
</dbReference>
<sequence>MKRVFAILTALSVLGACAANTGGDSTAQEIAASAYRAGGQPSLTLFTMVNNRTGEGGHSALMVNGSQRVIFDPAGSFRDDRVVERADVLYGITPGWLQAYKSSHARVTFHVVSQEIPVTAAQAEQALRLVQGNGQVSGGFCANATSSILTRIDGLGGISTTFFPVKLMEQLEQRPGVRTTKLYEDDSGDLISAVRAAALAQANK</sequence>
<proteinExistence type="predicted"/>
<dbReference type="OrthoDB" id="7666390at2"/>
<gene>
    <name evidence="2" type="ORF">GGR93_001141</name>
</gene>
<dbReference type="AlphaFoldDB" id="A0A7W6Q553"/>
<dbReference type="RefSeq" id="WP_025054581.1">
    <property type="nucleotide sequence ID" value="NZ_JACIFU010000001.1"/>
</dbReference>
<evidence type="ECO:0000313" key="2">
    <source>
        <dbReference type="EMBL" id="MBB4173380.1"/>
    </source>
</evidence>
<evidence type="ECO:0000313" key="3">
    <source>
        <dbReference type="Proteomes" id="UP000565745"/>
    </source>
</evidence>
<name>A0A7W6Q553_9RHOB</name>
<feature type="chain" id="PRO_5031146520" description="Lipoprotein" evidence="1">
    <location>
        <begin position="19"/>
        <end position="204"/>
    </location>
</feature>